<feature type="domain" description="MTTase N-terminal" evidence="11">
    <location>
        <begin position="117"/>
        <end position="236"/>
    </location>
</feature>
<evidence type="ECO:0000256" key="3">
    <source>
        <dbReference type="ARBA" id="ARBA00022485"/>
    </source>
</evidence>
<dbReference type="Proteomes" id="UP000001357">
    <property type="component" value="Unassembled WGS sequence"/>
</dbReference>
<dbReference type="Pfam" id="PF00919">
    <property type="entry name" value="UPF0004"/>
    <property type="match status" value="1"/>
</dbReference>
<dbReference type="GO" id="GO:0005739">
    <property type="term" value="C:mitochondrion"/>
    <property type="evidence" value="ECO:0000318"/>
    <property type="project" value="GO_Central"/>
</dbReference>
<dbReference type="InterPro" id="IPR006638">
    <property type="entry name" value="Elp3/MiaA/NifB-like_rSAM"/>
</dbReference>
<dbReference type="Gene3D" id="3.40.50.12160">
    <property type="entry name" value="Methylthiotransferase, N-terminal domain"/>
    <property type="match status" value="1"/>
</dbReference>
<sequence length="1020" mass="113565">MEMVSRMAMASFAAKSLRMRAPSAGLVTRLQQHALRQPARAAAGLSPMILNTTAPLGVHQRNHGTARKRKVAADGPGFEDFLRQSSTPLADDKADPDKYRPRDAPYAPIDEQSLLGRKVHIEAYGCQMNVSDAEIAWSILKNAGCVRCDTAEEADVTLLVTCAIRENAENKIWSRLNQLKAHKRRLGRTRNFQIGVLGCMAERLKHKLLEQEKAIDLVAGPDAYRDLPRMLMDSAQGQAQVNVLLSLDETYADITPVRTNPNSPAAFVSIQRGCANNCSYCIVPFTRGRERSRQIETIVEEVAHLSRQGVKEVTLLGQNVNSYRDLTGIDDVRNEPVVSMAKGFGTIYKPRRGGRGFGELLRAVAEVDPTMRIRFTSPHPKDFPDDVLEAIATTPNICKQIHIPAQSGSTRMLELMRRNHTREAYLDLVQHMRQVIPGVALSSDFIAGFCGETEADHEDTRSLIEMVDYDMAFLFAYSMRAKTHAYHRMQDDVPEDVKKRRLEEIRDQFYGGATLKNQRRIGSLQLVLVEKRSRRNQDEWSGRTDGNIRAVFTDAEVPDVQGLLRRANVGEYVVVQIEGATAMTLRGRPLAIVEQPNLSVLESFGVTALMPFGRKSSARRSRRNEDITQEPDEGWIHDDNALMLGDGFFYSYPVEFLGSVEIPKSMNEVALGSRTQIVRYLMNRLMVETKRLKKAGKPPKGFDEFVNGPITSAEVPVSFGIAADGMVVVLNTPNQRPDEQPPLLFYHAMRMISIATGGDQDTYELVSYVAKDASGKRSCFIFNCGDDADDVLTTLGQSFLLAQELALKKRERPKTDSVKKEYLDMVPESDEAEEHVYGDASVTSAMANAIQEQPAYDVATPAIAEQPSYDVAIGAAPVLPDEVVYDNPLSAVPTPGRVITSPSYETARNDMPSEPLYDTATTKIVKALNKRDSIRRSMRASMKQSTKRESRKVKKNTPPAEELSKEEVQLRKAEQEEMARPSWICISETAKEEASGTDLASLLSQFKQQAIQDDSDEGEE</sequence>
<evidence type="ECO:0000313" key="13">
    <source>
        <dbReference type="EMBL" id="EDQ86621.1"/>
    </source>
</evidence>
<dbReference type="InterPro" id="IPR038135">
    <property type="entry name" value="Methylthiotransferase_N_sf"/>
</dbReference>
<dbReference type="Gene3D" id="2.30.29.30">
    <property type="entry name" value="Pleckstrin-homology domain (PH domain)/Phosphotyrosine-binding domain (PTB)"/>
    <property type="match status" value="1"/>
</dbReference>
<evidence type="ECO:0000256" key="8">
    <source>
        <dbReference type="SAM" id="MobiDB-lite"/>
    </source>
</evidence>
<dbReference type="InterPro" id="IPR011993">
    <property type="entry name" value="PH-like_dom_sf"/>
</dbReference>
<dbReference type="GO" id="GO:0005829">
    <property type="term" value="C:cytosol"/>
    <property type="evidence" value="ECO:0000318"/>
    <property type="project" value="GO_Central"/>
</dbReference>
<dbReference type="PROSITE" id="PS51918">
    <property type="entry name" value="RADICAL_SAM"/>
    <property type="match status" value="1"/>
</dbReference>
<name>A9V6X7_MONBE</name>
<dbReference type="InterPro" id="IPR013848">
    <property type="entry name" value="Methylthiotransferase_N"/>
</dbReference>
<dbReference type="GO" id="GO:0070900">
    <property type="term" value="P:mitochondrial tRNA modification"/>
    <property type="evidence" value="ECO:0000318"/>
    <property type="project" value="GO_Central"/>
</dbReference>
<feature type="domain" description="PID" evidence="9">
    <location>
        <begin position="651"/>
        <end position="811"/>
    </location>
</feature>
<dbReference type="eggNOG" id="KOG2492">
    <property type="taxonomic scope" value="Eukaryota"/>
</dbReference>
<dbReference type="SFLD" id="SFLDG01061">
    <property type="entry name" value="methylthiotransferase"/>
    <property type="match status" value="1"/>
</dbReference>
<dbReference type="InterPro" id="IPR002792">
    <property type="entry name" value="TRAM_dom"/>
</dbReference>
<keyword evidence="7" id="KW-0411">Iron-sulfur</keyword>
<dbReference type="SFLD" id="SFLDS00029">
    <property type="entry name" value="Radical_SAM"/>
    <property type="match status" value="1"/>
</dbReference>
<feature type="compositionally biased region" description="Basic and acidic residues" evidence="8">
    <location>
        <begin position="90"/>
        <end position="103"/>
    </location>
</feature>
<dbReference type="EMBL" id="CH991564">
    <property type="protein sequence ID" value="EDQ86621.1"/>
    <property type="molecule type" value="Genomic_DNA"/>
</dbReference>
<protein>
    <recommendedName>
        <fullName evidence="15">CDK5RAP1-like protein</fullName>
    </recommendedName>
</protein>
<dbReference type="GO" id="GO:0046872">
    <property type="term" value="F:metal ion binding"/>
    <property type="evidence" value="ECO:0007669"/>
    <property type="project" value="UniProtKB-KW"/>
</dbReference>
<dbReference type="STRING" id="81824.A9V6X7"/>
<dbReference type="FunFam" id="3.80.30.20:FF:000003">
    <property type="entry name" value="CDK5 regulatory subunit-associated protein 1"/>
    <property type="match status" value="1"/>
</dbReference>
<dbReference type="SUPFAM" id="SSF50729">
    <property type="entry name" value="PH domain-like"/>
    <property type="match status" value="1"/>
</dbReference>
<dbReference type="GO" id="GO:0060255">
    <property type="term" value="P:regulation of macromolecule metabolic process"/>
    <property type="evidence" value="ECO:0007669"/>
    <property type="project" value="UniProtKB-ARBA"/>
</dbReference>
<feature type="compositionally biased region" description="Basic and acidic residues" evidence="8">
    <location>
        <begin position="962"/>
        <end position="979"/>
    </location>
</feature>
<dbReference type="InterPro" id="IPR023404">
    <property type="entry name" value="rSAM_horseshoe"/>
</dbReference>
<dbReference type="NCBIfam" id="TIGR00089">
    <property type="entry name" value="MiaB/RimO family radical SAM methylthiotransferase"/>
    <property type="match status" value="1"/>
</dbReference>
<dbReference type="GO" id="GO:0035556">
    <property type="term" value="P:intracellular signal transduction"/>
    <property type="evidence" value="ECO:0007669"/>
    <property type="project" value="InterPro"/>
</dbReference>
<dbReference type="PROSITE" id="PS50926">
    <property type="entry name" value="TRAM"/>
    <property type="match status" value="1"/>
</dbReference>
<dbReference type="SFLD" id="SFLDG01082">
    <property type="entry name" value="B12-binding_domain_containing"/>
    <property type="match status" value="1"/>
</dbReference>
<dbReference type="PROSITE" id="PS51449">
    <property type="entry name" value="MTTASE_N"/>
    <property type="match status" value="1"/>
</dbReference>
<dbReference type="SMART" id="SM00462">
    <property type="entry name" value="PTB"/>
    <property type="match status" value="1"/>
</dbReference>
<dbReference type="KEGG" id="mbr:MONBRDRAFT_33699"/>
<dbReference type="PROSITE" id="PS01278">
    <property type="entry name" value="MTTASE_RADICAL"/>
    <property type="match status" value="1"/>
</dbReference>
<proteinExistence type="inferred from homology"/>
<keyword evidence="4" id="KW-0949">S-adenosyl-L-methionine</keyword>
<dbReference type="InterPro" id="IPR005839">
    <property type="entry name" value="Methylthiotransferase"/>
</dbReference>
<dbReference type="PANTHER" id="PTHR43020">
    <property type="entry name" value="CDK5 REGULATORY SUBUNIT-ASSOCIATED PROTEIN 1"/>
    <property type="match status" value="1"/>
</dbReference>
<dbReference type="CDD" id="cd01209">
    <property type="entry name" value="PTB_Shc"/>
    <property type="match status" value="1"/>
</dbReference>
<organism evidence="13 14">
    <name type="scientific">Monosiga brevicollis</name>
    <name type="common">Choanoflagellate</name>
    <dbReference type="NCBI Taxonomy" id="81824"/>
    <lineage>
        <taxon>Eukaryota</taxon>
        <taxon>Choanoflagellata</taxon>
        <taxon>Craspedida</taxon>
        <taxon>Salpingoecidae</taxon>
        <taxon>Monosiga</taxon>
    </lineage>
</organism>
<dbReference type="InterPro" id="IPR006020">
    <property type="entry name" value="PTB/PI_dom"/>
</dbReference>
<dbReference type="PANTHER" id="PTHR43020:SF2">
    <property type="entry name" value="MITOCHONDRIAL TRNA METHYLTHIOTRANSFERASE CDK5RAP1"/>
    <property type="match status" value="1"/>
</dbReference>
<evidence type="ECO:0000259" key="9">
    <source>
        <dbReference type="PROSITE" id="PS01179"/>
    </source>
</evidence>
<evidence type="ECO:0008006" key="15">
    <source>
        <dbReference type="Google" id="ProtNLM"/>
    </source>
</evidence>
<dbReference type="SFLD" id="SFLDF00273">
    <property type="entry name" value="(dimethylallyl)adenosine_tRNA"/>
    <property type="match status" value="1"/>
</dbReference>
<dbReference type="AlphaFoldDB" id="A9V6X7"/>
<comment type="cofactor">
    <cofactor evidence="1">
        <name>[4Fe-4S] cluster</name>
        <dbReference type="ChEBI" id="CHEBI:49883"/>
    </cofactor>
</comment>
<feature type="domain" description="Radical SAM core" evidence="12">
    <location>
        <begin position="260"/>
        <end position="516"/>
    </location>
</feature>
<dbReference type="GO" id="GO:0051539">
    <property type="term" value="F:4 iron, 4 sulfur cluster binding"/>
    <property type="evidence" value="ECO:0007669"/>
    <property type="project" value="UniProtKB-KW"/>
</dbReference>
<dbReference type="InterPro" id="IPR006463">
    <property type="entry name" value="MiaB_methiolase"/>
</dbReference>
<dbReference type="GO" id="GO:0080090">
    <property type="term" value="P:regulation of primary metabolic process"/>
    <property type="evidence" value="ECO:0007669"/>
    <property type="project" value="UniProtKB-ARBA"/>
</dbReference>
<dbReference type="SFLD" id="SFLDF00413">
    <property type="entry name" value="CDK5RAP1"/>
    <property type="match status" value="1"/>
</dbReference>
<dbReference type="PRINTS" id="PR00629">
    <property type="entry name" value="SHCPIDOMAIN"/>
</dbReference>
<evidence type="ECO:0000256" key="2">
    <source>
        <dbReference type="ARBA" id="ARBA00009815"/>
    </source>
</evidence>
<feature type="region of interest" description="Disordered" evidence="8">
    <location>
        <begin position="82"/>
        <end position="106"/>
    </location>
</feature>
<evidence type="ECO:0000256" key="6">
    <source>
        <dbReference type="ARBA" id="ARBA00023004"/>
    </source>
</evidence>
<evidence type="ECO:0000259" key="10">
    <source>
        <dbReference type="PROSITE" id="PS50926"/>
    </source>
</evidence>
<dbReference type="InParanoid" id="A9V6X7"/>
<evidence type="ECO:0000256" key="5">
    <source>
        <dbReference type="ARBA" id="ARBA00022723"/>
    </source>
</evidence>
<feature type="region of interest" description="Disordered" evidence="8">
    <location>
        <begin position="937"/>
        <end position="982"/>
    </location>
</feature>
<dbReference type="GO" id="GO:0035597">
    <property type="term" value="F:tRNA-2-methylthio-N(6)-dimethylallyladenosine(37) synthase activity"/>
    <property type="evidence" value="ECO:0000318"/>
    <property type="project" value="GO_Central"/>
</dbReference>
<dbReference type="GeneID" id="5893833"/>
<evidence type="ECO:0000313" key="14">
    <source>
        <dbReference type="Proteomes" id="UP000001357"/>
    </source>
</evidence>
<dbReference type="Gene3D" id="3.80.30.20">
    <property type="entry name" value="tm_1862 like domain"/>
    <property type="match status" value="1"/>
</dbReference>
<dbReference type="FunFam" id="3.40.50.12160:FF:000003">
    <property type="entry name" value="CDK5 regulatory subunit-associated protein 1"/>
    <property type="match status" value="1"/>
</dbReference>
<dbReference type="CDD" id="cd01335">
    <property type="entry name" value="Radical_SAM"/>
    <property type="match status" value="1"/>
</dbReference>
<dbReference type="PROSITE" id="PS01179">
    <property type="entry name" value="PID"/>
    <property type="match status" value="1"/>
</dbReference>
<evidence type="ECO:0000259" key="11">
    <source>
        <dbReference type="PROSITE" id="PS51449"/>
    </source>
</evidence>
<feature type="domain" description="TRAM" evidence="10">
    <location>
        <begin position="518"/>
        <end position="591"/>
    </location>
</feature>
<evidence type="ECO:0000256" key="1">
    <source>
        <dbReference type="ARBA" id="ARBA00001966"/>
    </source>
</evidence>
<comment type="similarity">
    <text evidence="2">Belongs to the methylthiotransferase family. MiaB subfamily.</text>
</comment>
<keyword evidence="3" id="KW-0004">4Fe-4S</keyword>
<dbReference type="Pfam" id="PF04055">
    <property type="entry name" value="Radical_SAM"/>
    <property type="match status" value="1"/>
</dbReference>
<reference evidence="13 14" key="1">
    <citation type="journal article" date="2008" name="Nature">
        <title>The genome of the choanoflagellate Monosiga brevicollis and the origin of metazoans.</title>
        <authorList>
            <consortium name="JGI Sequencing"/>
            <person name="King N."/>
            <person name="Westbrook M.J."/>
            <person name="Young S.L."/>
            <person name="Kuo A."/>
            <person name="Abedin M."/>
            <person name="Chapman J."/>
            <person name="Fairclough S."/>
            <person name="Hellsten U."/>
            <person name="Isogai Y."/>
            <person name="Letunic I."/>
            <person name="Marr M."/>
            <person name="Pincus D."/>
            <person name="Putnam N."/>
            <person name="Rokas A."/>
            <person name="Wright K.J."/>
            <person name="Zuzow R."/>
            <person name="Dirks W."/>
            <person name="Good M."/>
            <person name="Goodstein D."/>
            <person name="Lemons D."/>
            <person name="Li W."/>
            <person name="Lyons J.B."/>
            <person name="Morris A."/>
            <person name="Nichols S."/>
            <person name="Richter D.J."/>
            <person name="Salamov A."/>
            <person name="Bork P."/>
            <person name="Lim W.A."/>
            <person name="Manning G."/>
            <person name="Miller W.T."/>
            <person name="McGinnis W."/>
            <person name="Shapiro H."/>
            <person name="Tjian R."/>
            <person name="Grigoriev I.V."/>
            <person name="Rokhsar D."/>
        </authorList>
    </citation>
    <scope>NUCLEOTIDE SEQUENCE [LARGE SCALE GENOMIC DNA]</scope>
    <source>
        <strain evidence="14">MX1 / ATCC 50154</strain>
    </source>
</reference>
<keyword evidence="14" id="KW-1185">Reference proteome</keyword>
<accession>A9V6X7</accession>
<dbReference type="FunCoup" id="A9V6X7">
    <property type="interactions" value="984"/>
</dbReference>
<dbReference type="InterPro" id="IPR006019">
    <property type="entry name" value="PID_Shc-like"/>
</dbReference>
<dbReference type="SUPFAM" id="SSF102114">
    <property type="entry name" value="Radical SAM enzymes"/>
    <property type="match status" value="1"/>
</dbReference>
<dbReference type="InterPro" id="IPR058240">
    <property type="entry name" value="rSAM_sf"/>
</dbReference>
<gene>
    <name evidence="13" type="ORF">MONBRDRAFT_33699</name>
</gene>
<dbReference type="Pfam" id="PF00640">
    <property type="entry name" value="PID"/>
    <property type="match status" value="1"/>
</dbReference>
<keyword evidence="6" id="KW-0408">Iron</keyword>
<dbReference type="SMART" id="SM00729">
    <property type="entry name" value="Elp3"/>
    <property type="match status" value="1"/>
</dbReference>
<dbReference type="InterPro" id="IPR007197">
    <property type="entry name" value="rSAM"/>
</dbReference>
<dbReference type="eggNOG" id="KOG3697">
    <property type="taxonomic scope" value="Eukaryota"/>
</dbReference>
<evidence type="ECO:0000256" key="7">
    <source>
        <dbReference type="ARBA" id="ARBA00023014"/>
    </source>
</evidence>
<dbReference type="Pfam" id="PF01938">
    <property type="entry name" value="TRAM"/>
    <property type="match status" value="1"/>
</dbReference>
<dbReference type="RefSeq" id="XP_001748457.1">
    <property type="nucleotide sequence ID" value="XM_001748405.1"/>
</dbReference>
<dbReference type="InterPro" id="IPR020612">
    <property type="entry name" value="Methylthiotransferase_CS"/>
</dbReference>
<evidence type="ECO:0000259" key="12">
    <source>
        <dbReference type="PROSITE" id="PS51918"/>
    </source>
</evidence>
<evidence type="ECO:0000256" key="4">
    <source>
        <dbReference type="ARBA" id="ARBA00022691"/>
    </source>
</evidence>
<keyword evidence="5" id="KW-0479">Metal-binding</keyword>